<organism evidence="6 7">
    <name type="scientific">Papilio machaon</name>
    <name type="common">Old World swallowtail butterfly</name>
    <dbReference type="NCBI Taxonomy" id="76193"/>
    <lineage>
        <taxon>Eukaryota</taxon>
        <taxon>Metazoa</taxon>
        <taxon>Ecdysozoa</taxon>
        <taxon>Arthropoda</taxon>
        <taxon>Hexapoda</taxon>
        <taxon>Insecta</taxon>
        <taxon>Pterygota</taxon>
        <taxon>Neoptera</taxon>
        <taxon>Endopterygota</taxon>
        <taxon>Lepidoptera</taxon>
        <taxon>Glossata</taxon>
        <taxon>Ditrysia</taxon>
        <taxon>Papilionoidea</taxon>
        <taxon>Papilionidae</taxon>
        <taxon>Papilioninae</taxon>
        <taxon>Papilio</taxon>
    </lineage>
</organism>
<sequence length="1083" mass="115154">MAANNYFGFTHGGTQYGAATASAAYGGQTGYAVAPAATAATYGTQRAAATGYDTAYQAAAATQAAAHAHAQAAAAAASAYDASKSAYYQQAYPAPPQQPAYDAAKPAYTTPTTYAQVTTTAYAAHTAHSAHSAHTAPVSYQGGARAGGGAKAYGGVYTATTAATSYPTQPYSAPAAQPAKPLYNAATMYVAQQTKTGGGGGWKNYNKGGVGAGQSRRPKPPPKAQQLHYCDVCRISCAGPQTYKEHLEGQKHKKKEAAVKLFAAGGGGAGGGAGGGRGAGGALRCELCDVTCTGADAFAAHVRGIKHQKVLKLHTMLGKPIPPAEPAKLHTGTYKEHLEGQKHKKKEAAVKLFAAGGGGAGGGAGGGRGAGGALRCELCDVTCTGADAFAAHVRGIKHQKVLKLHTMLGKPIPPAEPAKLHTAKKTVAGTPKIAFVASGELSSVASGEAEGGACADKEGDEEEGEPEPEVQPVGQDYIEEIRGDDGKALSFNCKLCDCKFNDPNAKEMHMKGRRHRLQYKKKVQPDLEVKVKPSTHQRKLAEAKAQRMLGRDDMWARRRMHDGIEDEDRVYWEGSAEAWWGRGPLPPHLHHHHHQGLGAPYGALGRRGKTADDRHVLARHADIYPAEDELDTIQRAVSQTERALKSLSDALADANKPKQQTQVNKVPPKPEDKKEDKPEGKEDGRDNQLFSFAGEGEASGAGAGGAGAGEGARALKGVMRVGLLAKGLLLRGDRDVRLVVLCHDRPTVTLLKRVAADLPHHLARFKSPGEEVKYKVELLPAEGAVQVSDGNVNVLVSLTSAVMREPAGTPPHRHRHPHTDTDTPHTDTDTARLHRDNRTACEVCSCGIYVSEVVRPPPPCLPRFGGGADGQTPFVLLSLEGGDVKRDDKDVLPRQKCLDALAALRHAKWFQARAASLQSCVIIIRIMRDLCRRIPNWMPLNPYAMELLVSGVMQSAGAALSPGEALRRVMEAVAGGLLLDHGPGLRDPCEKELVDALGNLPPQKREDLTASAQQFLRQIAFRQIHKVLDMEMLPKPKHTGGPWKFPRKRRRSNTDTDPDQPNGEGKVVKTEEKMDASESSAKK</sequence>
<keyword evidence="1" id="KW-0479">Metal-binding</keyword>
<dbReference type="FunFam" id="3.30.160.60:FF:002080">
    <property type="entry name" value="Zinc finger RNA-binding protein"/>
    <property type="match status" value="1"/>
</dbReference>
<accession>A0A194REY4</accession>
<dbReference type="InterPro" id="IPR006561">
    <property type="entry name" value="DZF_dom"/>
</dbReference>
<dbReference type="Pfam" id="PF07528">
    <property type="entry name" value="DZF_N"/>
    <property type="match status" value="1"/>
</dbReference>
<dbReference type="PROSITE" id="PS00028">
    <property type="entry name" value="ZINC_FINGER_C2H2_1"/>
    <property type="match status" value="1"/>
</dbReference>
<dbReference type="Proteomes" id="UP000053240">
    <property type="component" value="Unassembled WGS sequence"/>
</dbReference>
<feature type="domain" description="DZF" evidence="5">
    <location>
        <begin position="599"/>
        <end position="1076"/>
    </location>
</feature>
<proteinExistence type="predicted"/>
<dbReference type="Pfam" id="PF12171">
    <property type="entry name" value="zf-C2H2_jaz"/>
    <property type="match status" value="1"/>
</dbReference>
<dbReference type="EMBL" id="KQ460473">
    <property type="protein sequence ID" value="KPJ14491.1"/>
    <property type="molecule type" value="Genomic_DNA"/>
</dbReference>
<evidence type="ECO:0000256" key="1">
    <source>
        <dbReference type="ARBA" id="ARBA00022723"/>
    </source>
</evidence>
<dbReference type="Gene3D" id="3.30.460.10">
    <property type="entry name" value="Beta Polymerase, domain 2"/>
    <property type="match status" value="1"/>
</dbReference>
<feature type="compositionally biased region" description="Acidic residues" evidence="4">
    <location>
        <begin position="458"/>
        <end position="468"/>
    </location>
</feature>
<evidence type="ECO:0000313" key="7">
    <source>
        <dbReference type="Proteomes" id="UP000053240"/>
    </source>
</evidence>
<dbReference type="PANTHER" id="PTHR45762:SF3">
    <property type="entry name" value="ZINC-FINGER PROTEIN AT 72D, ISOFORM B"/>
    <property type="match status" value="1"/>
</dbReference>
<dbReference type="GO" id="GO:0071011">
    <property type="term" value="C:precatalytic spliceosome"/>
    <property type="evidence" value="ECO:0007669"/>
    <property type="project" value="TreeGrafter"/>
</dbReference>
<dbReference type="AlphaFoldDB" id="A0A194REY4"/>
<dbReference type="InterPro" id="IPR036236">
    <property type="entry name" value="Znf_C2H2_sf"/>
</dbReference>
<dbReference type="InterPro" id="IPR049402">
    <property type="entry name" value="DZF_dom_C"/>
</dbReference>
<feature type="compositionally biased region" description="Basic and acidic residues" evidence="4">
    <location>
        <begin position="1066"/>
        <end position="1083"/>
    </location>
</feature>
<dbReference type="FunFam" id="1.10.1410.40:FF:000001">
    <property type="entry name" value="interleukin enhancer-binding factor 3 isoform X1"/>
    <property type="match status" value="1"/>
</dbReference>
<dbReference type="InterPro" id="IPR003604">
    <property type="entry name" value="Matrin/U1-like-C_Znf_C2H2"/>
</dbReference>
<dbReference type="PROSITE" id="PS51703">
    <property type="entry name" value="DZF"/>
    <property type="match status" value="1"/>
</dbReference>
<dbReference type="SMART" id="SM00572">
    <property type="entry name" value="DZF"/>
    <property type="match status" value="1"/>
</dbReference>
<reference evidence="6 7" key="1">
    <citation type="journal article" date="2015" name="Nat. Commun.">
        <title>Outbred genome sequencing and CRISPR/Cas9 gene editing in butterflies.</title>
        <authorList>
            <person name="Li X."/>
            <person name="Fan D."/>
            <person name="Zhang W."/>
            <person name="Liu G."/>
            <person name="Zhang L."/>
            <person name="Zhao L."/>
            <person name="Fang X."/>
            <person name="Chen L."/>
            <person name="Dong Y."/>
            <person name="Chen Y."/>
            <person name="Ding Y."/>
            <person name="Zhao R."/>
            <person name="Feng M."/>
            <person name="Zhu Y."/>
            <person name="Feng Y."/>
            <person name="Jiang X."/>
            <person name="Zhu D."/>
            <person name="Xiang H."/>
            <person name="Feng X."/>
            <person name="Li S."/>
            <person name="Wang J."/>
            <person name="Zhang G."/>
            <person name="Kronforst M.R."/>
            <person name="Wang W."/>
        </authorList>
    </citation>
    <scope>NUCLEOTIDE SEQUENCE [LARGE SCALE GENOMIC DNA]</scope>
    <source>
        <strain evidence="6">Ya'a_city_454_Pm</strain>
        <tissue evidence="6">Whole body</tissue>
    </source>
</reference>
<dbReference type="InterPro" id="IPR022755">
    <property type="entry name" value="Znf_C2H2_jaz"/>
</dbReference>
<feature type="region of interest" description="Disordered" evidence="4">
    <location>
        <begin position="446"/>
        <end position="473"/>
    </location>
</feature>
<dbReference type="SUPFAM" id="SSF57667">
    <property type="entry name" value="beta-beta-alpha zinc fingers"/>
    <property type="match status" value="4"/>
</dbReference>
<dbReference type="SMART" id="SM00451">
    <property type="entry name" value="ZnF_U1"/>
    <property type="match status" value="4"/>
</dbReference>
<feature type="compositionally biased region" description="Basic and acidic residues" evidence="4">
    <location>
        <begin position="818"/>
        <end position="830"/>
    </location>
</feature>
<dbReference type="Pfam" id="PF12874">
    <property type="entry name" value="zf-met"/>
    <property type="match status" value="3"/>
</dbReference>
<feature type="region of interest" description="Disordered" evidence="4">
    <location>
        <begin position="805"/>
        <end position="830"/>
    </location>
</feature>
<dbReference type="InterPro" id="IPR043519">
    <property type="entry name" value="NT_sf"/>
</dbReference>
<keyword evidence="2" id="KW-0863">Zinc-finger</keyword>
<protein>
    <submittedName>
        <fullName evidence="6">Zinc finger RNA-binding protein</fullName>
    </submittedName>
</protein>
<dbReference type="PANTHER" id="PTHR45762">
    <property type="entry name" value="ZINC FINGER RNA-BINDING PROTEIN"/>
    <property type="match status" value="1"/>
</dbReference>
<dbReference type="Gene3D" id="3.30.160.60">
    <property type="entry name" value="Classic Zinc Finger"/>
    <property type="match status" value="4"/>
</dbReference>
<evidence type="ECO:0000256" key="2">
    <source>
        <dbReference type="ARBA" id="ARBA00022771"/>
    </source>
</evidence>
<keyword evidence="3" id="KW-0862">Zinc</keyword>
<dbReference type="FunFam" id="3.30.160.60:FF:000210">
    <property type="entry name" value="Zinc finger RNA-binding protein 2"/>
    <property type="match status" value="2"/>
</dbReference>
<feature type="region of interest" description="Disordered" evidence="4">
    <location>
        <begin position="651"/>
        <end position="687"/>
    </location>
</feature>
<dbReference type="SMART" id="SM00355">
    <property type="entry name" value="ZnF_C2H2"/>
    <property type="match status" value="4"/>
</dbReference>
<dbReference type="FunCoup" id="A0A194REY4">
    <property type="interactions" value="1478"/>
</dbReference>
<dbReference type="GO" id="GO:0003727">
    <property type="term" value="F:single-stranded RNA binding"/>
    <property type="evidence" value="ECO:0007669"/>
    <property type="project" value="TreeGrafter"/>
</dbReference>
<dbReference type="GO" id="GO:0008270">
    <property type="term" value="F:zinc ion binding"/>
    <property type="evidence" value="ECO:0007669"/>
    <property type="project" value="UniProtKB-KW"/>
</dbReference>
<gene>
    <name evidence="6" type="ORF">RR48_13562</name>
</gene>
<dbReference type="InterPro" id="IPR049401">
    <property type="entry name" value="DZF_dom_N"/>
</dbReference>
<dbReference type="GO" id="GO:0003725">
    <property type="term" value="F:double-stranded RNA binding"/>
    <property type="evidence" value="ECO:0007669"/>
    <property type="project" value="TreeGrafter"/>
</dbReference>
<feature type="region of interest" description="Disordered" evidence="4">
    <location>
        <begin position="1032"/>
        <end position="1083"/>
    </location>
</feature>
<dbReference type="STRING" id="76193.A0A194REY4"/>
<keyword evidence="7" id="KW-1185">Reference proteome</keyword>
<evidence type="ECO:0000313" key="6">
    <source>
        <dbReference type="EMBL" id="KPJ14491.1"/>
    </source>
</evidence>
<evidence type="ECO:0000259" key="5">
    <source>
        <dbReference type="PROSITE" id="PS51703"/>
    </source>
</evidence>
<name>A0A194REY4_PAPMA</name>
<dbReference type="InParanoid" id="A0A194REY4"/>
<evidence type="ECO:0000256" key="3">
    <source>
        <dbReference type="ARBA" id="ARBA00022833"/>
    </source>
</evidence>
<dbReference type="InterPro" id="IPR013087">
    <property type="entry name" value="Znf_C2H2_type"/>
</dbReference>
<dbReference type="Pfam" id="PF20965">
    <property type="entry name" value="DZF_C"/>
    <property type="match status" value="1"/>
</dbReference>
<feature type="compositionally biased region" description="Basic and acidic residues" evidence="4">
    <location>
        <begin position="668"/>
        <end position="686"/>
    </location>
</feature>
<evidence type="ECO:0000256" key="4">
    <source>
        <dbReference type="SAM" id="MobiDB-lite"/>
    </source>
</evidence>